<proteinExistence type="inferred from homology"/>
<keyword evidence="4" id="KW-1185">Reference proteome</keyword>
<sequence>MPQTPPTQPPTAPEPAPDSTTPAADPLKPVSPKVREIGGPKGPEPTRYGDWEVGGRCSDF</sequence>
<dbReference type="EMBL" id="CP042906">
    <property type="protein sequence ID" value="QEX19990.1"/>
    <property type="molecule type" value="Genomic_DNA"/>
</dbReference>
<dbReference type="KEGG" id="htq:FRZ44_53050"/>
<evidence type="ECO:0000313" key="4">
    <source>
        <dbReference type="Proteomes" id="UP000326202"/>
    </source>
</evidence>
<evidence type="ECO:0008006" key="5">
    <source>
        <dbReference type="Google" id="ProtNLM"/>
    </source>
</evidence>
<dbReference type="OrthoDB" id="8481828at2"/>
<dbReference type="PANTHER" id="PTHR28524">
    <property type="entry name" value="SUCCINATE DEHYDROGENASE ASSEMBLY FACTOR 4, MITOCHONDRIAL"/>
    <property type="match status" value="1"/>
</dbReference>
<accession>A0A5J6MV40</accession>
<dbReference type="InterPro" id="IPR012875">
    <property type="entry name" value="SDHF4"/>
</dbReference>
<dbReference type="Pfam" id="PF07896">
    <property type="entry name" value="DUF1674"/>
    <property type="match status" value="1"/>
</dbReference>
<organism evidence="3 4">
    <name type="scientific">Hypericibacter terrae</name>
    <dbReference type="NCBI Taxonomy" id="2602015"/>
    <lineage>
        <taxon>Bacteria</taxon>
        <taxon>Pseudomonadati</taxon>
        <taxon>Pseudomonadota</taxon>
        <taxon>Alphaproteobacteria</taxon>
        <taxon>Rhodospirillales</taxon>
        <taxon>Dongiaceae</taxon>
        <taxon>Hypericibacter</taxon>
    </lineage>
</organism>
<dbReference type="Proteomes" id="UP000326202">
    <property type="component" value="Chromosome"/>
</dbReference>
<feature type="compositionally biased region" description="Pro residues" evidence="2">
    <location>
        <begin position="1"/>
        <end position="16"/>
    </location>
</feature>
<protein>
    <recommendedName>
        <fullName evidence="5">DUF1674 domain-containing protein</fullName>
    </recommendedName>
</protein>
<evidence type="ECO:0000256" key="1">
    <source>
        <dbReference type="ARBA" id="ARBA00005701"/>
    </source>
</evidence>
<evidence type="ECO:0000313" key="3">
    <source>
        <dbReference type="EMBL" id="QEX19990.1"/>
    </source>
</evidence>
<name>A0A5J6MV40_9PROT</name>
<dbReference type="AlphaFoldDB" id="A0A5J6MV40"/>
<gene>
    <name evidence="3" type="ORF">FRZ44_53050</name>
</gene>
<reference evidence="3 4" key="1">
    <citation type="submission" date="2019-08" db="EMBL/GenBank/DDBJ databases">
        <title>Hyperibacter terrae gen. nov., sp. nov. and Hyperibacter viscosus sp. nov., two new members in the family Rhodospirillaceae isolated from the rhizosphere of Hypericum perforatum.</title>
        <authorList>
            <person name="Noviana Z."/>
        </authorList>
    </citation>
    <scope>NUCLEOTIDE SEQUENCE [LARGE SCALE GENOMIC DNA]</scope>
    <source>
        <strain evidence="3 4">R5913</strain>
    </source>
</reference>
<evidence type="ECO:0000256" key="2">
    <source>
        <dbReference type="SAM" id="MobiDB-lite"/>
    </source>
</evidence>
<feature type="compositionally biased region" description="Low complexity" evidence="2">
    <location>
        <begin position="17"/>
        <end position="26"/>
    </location>
</feature>
<comment type="similarity">
    <text evidence="1">Belongs to the SDHAF4 family.</text>
</comment>
<dbReference type="PANTHER" id="PTHR28524:SF3">
    <property type="entry name" value="SUCCINATE DEHYDROGENASE ASSEMBLY FACTOR 4, MITOCHONDRIAL"/>
    <property type="match status" value="1"/>
</dbReference>
<feature type="region of interest" description="Disordered" evidence="2">
    <location>
        <begin position="1"/>
        <end position="60"/>
    </location>
</feature>
<dbReference type="RefSeq" id="WP_151180000.1">
    <property type="nucleotide sequence ID" value="NZ_CP042906.1"/>
</dbReference>